<name>A0ABD0M8C8_9CAEN</name>
<comment type="caution">
    <text evidence="2">The sequence shown here is derived from an EMBL/GenBank/DDBJ whole genome shotgun (WGS) entry which is preliminary data.</text>
</comment>
<evidence type="ECO:0000313" key="3">
    <source>
        <dbReference type="Proteomes" id="UP001519460"/>
    </source>
</evidence>
<keyword evidence="3" id="KW-1185">Reference proteome</keyword>
<feature type="chain" id="PRO_5044783207" evidence="1">
    <location>
        <begin position="21"/>
        <end position="441"/>
    </location>
</feature>
<feature type="signal peptide" evidence="1">
    <location>
        <begin position="1"/>
        <end position="20"/>
    </location>
</feature>
<dbReference type="AlphaFoldDB" id="A0ABD0M8C8"/>
<dbReference type="InterPro" id="IPR047803">
    <property type="entry name" value="DCD1A/B-like"/>
</dbReference>
<gene>
    <name evidence="2" type="ORF">BaRGS_00001604</name>
</gene>
<dbReference type="PANTHER" id="PTHR35190:SF2">
    <property type="entry name" value="PROTEIN DCD1B"/>
    <property type="match status" value="1"/>
</dbReference>
<dbReference type="Gene3D" id="3.60.60.10">
    <property type="entry name" value="Penicillin V Acylase, Chain A"/>
    <property type="match status" value="1"/>
</dbReference>
<evidence type="ECO:0000256" key="1">
    <source>
        <dbReference type="SAM" id="SignalP"/>
    </source>
</evidence>
<dbReference type="PANTHER" id="PTHR35190">
    <property type="entry name" value="PROTEIN DCD1B"/>
    <property type="match status" value="1"/>
</dbReference>
<dbReference type="Proteomes" id="UP001519460">
    <property type="component" value="Unassembled WGS sequence"/>
</dbReference>
<sequence length="441" mass="49103">MLHVFVFLALSCLLIPPANGAECGGKPDPNAQPNRTPIYTAAPTLVKTISNGKRYTIGNGEDAFDIIHVWGTPYEMGRAHGQLMQDKAGKMADDVWKYMEDQIIDPINRTIHLQEWFLKDVADFGLDAALDLELLATERYTGSYFYEEARGLADAAGIDFKKLMRIHMIGELTKGSCSMIGAWGSSLFKPDSLLQLRALDWAVDGPFKDYPQVTVYHPTNSSDGHAFANFGWTSWIGSITGMSSRQMAISEIGVSFPDETFGAESRFGVPFTFILRDILQFDNTLEDSLKRLTDAKRTCDLILGVGDGKERAFRGVQYSASVANFYTDTNLKPEAAWHPKINDTVYFGMDWLCPGYSEVLARQLQTYHGKLTPELVAHEVVPIVQTGNMQVAVYDLTGNRALLSNARASYESGPKNAYDRQFVQLNMTQLFNEPAPPGFHY</sequence>
<evidence type="ECO:0000313" key="2">
    <source>
        <dbReference type="EMBL" id="KAK7507669.1"/>
    </source>
</evidence>
<keyword evidence="1" id="KW-0732">Signal</keyword>
<organism evidence="2 3">
    <name type="scientific">Batillaria attramentaria</name>
    <dbReference type="NCBI Taxonomy" id="370345"/>
    <lineage>
        <taxon>Eukaryota</taxon>
        <taxon>Metazoa</taxon>
        <taxon>Spiralia</taxon>
        <taxon>Lophotrochozoa</taxon>
        <taxon>Mollusca</taxon>
        <taxon>Gastropoda</taxon>
        <taxon>Caenogastropoda</taxon>
        <taxon>Sorbeoconcha</taxon>
        <taxon>Cerithioidea</taxon>
        <taxon>Batillariidae</taxon>
        <taxon>Batillaria</taxon>
    </lineage>
</organism>
<proteinExistence type="predicted"/>
<protein>
    <submittedName>
        <fullName evidence="2">Uncharacterized protein</fullName>
    </submittedName>
</protein>
<accession>A0ABD0M8C8</accession>
<reference evidence="2 3" key="1">
    <citation type="journal article" date="2023" name="Sci. Data">
        <title>Genome assembly of the Korean intertidal mud-creeper Batillaria attramentaria.</title>
        <authorList>
            <person name="Patra A.K."/>
            <person name="Ho P.T."/>
            <person name="Jun S."/>
            <person name="Lee S.J."/>
            <person name="Kim Y."/>
            <person name="Won Y.J."/>
        </authorList>
    </citation>
    <scope>NUCLEOTIDE SEQUENCE [LARGE SCALE GENOMIC DNA]</scope>
    <source>
        <strain evidence="2">Wonlab-2016</strain>
    </source>
</reference>
<dbReference type="EMBL" id="JACVVK020000004">
    <property type="protein sequence ID" value="KAK7507669.1"/>
    <property type="molecule type" value="Genomic_DNA"/>
</dbReference>